<evidence type="ECO:0000313" key="2">
    <source>
        <dbReference type="EMBL" id="DAD44708.1"/>
    </source>
</evidence>
<name>A0A822ZS83_NELNU</name>
<dbReference type="Proteomes" id="UP000607653">
    <property type="component" value="Unassembled WGS sequence"/>
</dbReference>
<proteinExistence type="predicted"/>
<feature type="region of interest" description="Disordered" evidence="1">
    <location>
        <begin position="1"/>
        <end position="66"/>
    </location>
</feature>
<sequence length="124" mass="13859">MDGDMGVMESLTQRPHSKKKNQSVEVSSPDSSTDKNGVPSPMLDRLTPGESGKVVAQKKANPDAPSTPDNQFIWLILSVSGIYNRAQRRISVTVYIWSGDRRPSGWFSMPTCPPNLRPLFWVWI</sequence>
<evidence type="ECO:0000256" key="1">
    <source>
        <dbReference type="SAM" id="MobiDB-lite"/>
    </source>
</evidence>
<feature type="compositionally biased region" description="Polar residues" evidence="1">
    <location>
        <begin position="23"/>
        <end position="35"/>
    </location>
</feature>
<reference evidence="2 3" key="1">
    <citation type="journal article" date="2020" name="Mol. Biol. Evol.">
        <title>Distinct Expression and Methylation Patterns for Genes with Different Fates following a Single Whole-Genome Duplication in Flowering Plants.</title>
        <authorList>
            <person name="Shi T."/>
            <person name="Rahmani R.S."/>
            <person name="Gugger P.F."/>
            <person name="Wang M."/>
            <person name="Li H."/>
            <person name="Zhang Y."/>
            <person name="Li Z."/>
            <person name="Wang Q."/>
            <person name="Van de Peer Y."/>
            <person name="Marchal K."/>
            <person name="Chen J."/>
        </authorList>
    </citation>
    <scope>NUCLEOTIDE SEQUENCE [LARGE SCALE GENOMIC DNA]</scope>
    <source>
        <tissue evidence="2">Leaf</tissue>
    </source>
</reference>
<organism evidence="2 3">
    <name type="scientific">Nelumbo nucifera</name>
    <name type="common">Sacred lotus</name>
    <dbReference type="NCBI Taxonomy" id="4432"/>
    <lineage>
        <taxon>Eukaryota</taxon>
        <taxon>Viridiplantae</taxon>
        <taxon>Streptophyta</taxon>
        <taxon>Embryophyta</taxon>
        <taxon>Tracheophyta</taxon>
        <taxon>Spermatophyta</taxon>
        <taxon>Magnoliopsida</taxon>
        <taxon>Proteales</taxon>
        <taxon>Nelumbonaceae</taxon>
        <taxon>Nelumbo</taxon>
    </lineage>
</organism>
<evidence type="ECO:0000313" key="3">
    <source>
        <dbReference type="Proteomes" id="UP000607653"/>
    </source>
</evidence>
<gene>
    <name evidence="2" type="ORF">HUJ06_002938</name>
</gene>
<keyword evidence="3" id="KW-1185">Reference proteome</keyword>
<accession>A0A822ZS83</accession>
<dbReference type="AlphaFoldDB" id="A0A822ZS83"/>
<protein>
    <submittedName>
        <fullName evidence="2">Uncharacterized protein</fullName>
    </submittedName>
</protein>
<dbReference type="EMBL" id="DUZY01000007">
    <property type="protein sequence ID" value="DAD44708.1"/>
    <property type="molecule type" value="Genomic_DNA"/>
</dbReference>
<comment type="caution">
    <text evidence="2">The sequence shown here is derived from an EMBL/GenBank/DDBJ whole genome shotgun (WGS) entry which is preliminary data.</text>
</comment>